<organism evidence="1 2">
    <name type="scientific">Nocardia iowensis</name>
    <dbReference type="NCBI Taxonomy" id="204891"/>
    <lineage>
        <taxon>Bacteria</taxon>
        <taxon>Bacillati</taxon>
        <taxon>Actinomycetota</taxon>
        <taxon>Actinomycetes</taxon>
        <taxon>Mycobacteriales</taxon>
        <taxon>Nocardiaceae</taxon>
        <taxon>Nocardia</taxon>
    </lineage>
</organism>
<dbReference type="Proteomes" id="UP000694257">
    <property type="component" value="Chromosome"/>
</dbReference>
<gene>
    <name evidence="1" type="ORF">KV110_10095</name>
</gene>
<dbReference type="RefSeq" id="WP_218475397.1">
    <property type="nucleotide sequence ID" value="NZ_BAABJN010000001.1"/>
</dbReference>
<proteinExistence type="predicted"/>
<evidence type="ECO:0000313" key="2">
    <source>
        <dbReference type="Proteomes" id="UP000694257"/>
    </source>
</evidence>
<name>A0ABX8RUT9_NOCIO</name>
<keyword evidence="2" id="KW-1185">Reference proteome</keyword>
<protein>
    <submittedName>
        <fullName evidence="1">Uncharacterized protein</fullName>
    </submittedName>
</protein>
<accession>A0ABX8RUT9</accession>
<reference evidence="1 2" key="1">
    <citation type="submission" date="2021-07" db="EMBL/GenBank/DDBJ databases">
        <title>Whole Genome Sequence of Nocardia Iowensis.</title>
        <authorList>
            <person name="Lamm A."/>
            <person name="Collins-Fairclough A.M."/>
            <person name="Bunk B."/>
            <person name="Sproer C."/>
        </authorList>
    </citation>
    <scope>NUCLEOTIDE SEQUENCE [LARGE SCALE GENOMIC DNA]</scope>
    <source>
        <strain evidence="1 2">NRRL 5646</strain>
    </source>
</reference>
<evidence type="ECO:0000313" key="1">
    <source>
        <dbReference type="EMBL" id="QXN93398.1"/>
    </source>
</evidence>
<sequence length="47" mass="4930">MGLLPGEGDDYILTTGALAGQRGFFTHDAHGTITGVDLAGRLFNRVP</sequence>
<dbReference type="EMBL" id="CP078145">
    <property type="protein sequence ID" value="QXN93398.1"/>
    <property type="molecule type" value="Genomic_DNA"/>
</dbReference>